<keyword evidence="3" id="KW-1185">Reference proteome</keyword>
<dbReference type="Proteomes" id="UP000499080">
    <property type="component" value="Unassembled WGS sequence"/>
</dbReference>
<evidence type="ECO:0000256" key="1">
    <source>
        <dbReference type="SAM" id="MobiDB-lite"/>
    </source>
</evidence>
<comment type="caution">
    <text evidence="2">The sequence shown here is derived from an EMBL/GenBank/DDBJ whole genome shotgun (WGS) entry which is preliminary data.</text>
</comment>
<gene>
    <name evidence="2" type="ORF">AVEN_167650_1</name>
</gene>
<dbReference type="AlphaFoldDB" id="A0A4Y2J5I7"/>
<dbReference type="EMBL" id="BGPR01003239">
    <property type="protein sequence ID" value="GBM85503.1"/>
    <property type="molecule type" value="Genomic_DNA"/>
</dbReference>
<accession>A0A4Y2J5I7</accession>
<organism evidence="2 3">
    <name type="scientific">Araneus ventricosus</name>
    <name type="common">Orbweaver spider</name>
    <name type="synonym">Epeira ventricosa</name>
    <dbReference type="NCBI Taxonomy" id="182803"/>
    <lineage>
        <taxon>Eukaryota</taxon>
        <taxon>Metazoa</taxon>
        <taxon>Ecdysozoa</taxon>
        <taxon>Arthropoda</taxon>
        <taxon>Chelicerata</taxon>
        <taxon>Arachnida</taxon>
        <taxon>Araneae</taxon>
        <taxon>Araneomorphae</taxon>
        <taxon>Entelegynae</taxon>
        <taxon>Araneoidea</taxon>
        <taxon>Araneidae</taxon>
        <taxon>Araneus</taxon>
    </lineage>
</organism>
<protein>
    <submittedName>
        <fullName evidence="2">Uncharacterized protein</fullName>
    </submittedName>
</protein>
<proteinExistence type="predicted"/>
<name>A0A4Y2J5I7_ARAVE</name>
<evidence type="ECO:0000313" key="2">
    <source>
        <dbReference type="EMBL" id="GBM85503.1"/>
    </source>
</evidence>
<feature type="region of interest" description="Disordered" evidence="1">
    <location>
        <begin position="13"/>
        <end position="41"/>
    </location>
</feature>
<sequence>MPRFEATRCLISNRSGNFEQGSEDESETPKPAPQSLSFHTTQSGERLTIDDVRFYMQHSYFFGGIGFRAWNPPKLRSYDKVTEGCLSFPLTRYLKVNER</sequence>
<evidence type="ECO:0000313" key="3">
    <source>
        <dbReference type="Proteomes" id="UP000499080"/>
    </source>
</evidence>
<reference evidence="2 3" key="1">
    <citation type="journal article" date="2019" name="Sci. Rep.">
        <title>Orb-weaving spider Araneus ventricosus genome elucidates the spidroin gene catalogue.</title>
        <authorList>
            <person name="Kono N."/>
            <person name="Nakamura H."/>
            <person name="Ohtoshi R."/>
            <person name="Moran D.A.P."/>
            <person name="Shinohara A."/>
            <person name="Yoshida Y."/>
            <person name="Fujiwara M."/>
            <person name="Mori M."/>
            <person name="Tomita M."/>
            <person name="Arakawa K."/>
        </authorList>
    </citation>
    <scope>NUCLEOTIDE SEQUENCE [LARGE SCALE GENOMIC DNA]</scope>
</reference>